<organism evidence="2 3">
    <name type="scientific">Streptomyces atratus</name>
    <dbReference type="NCBI Taxonomy" id="1893"/>
    <lineage>
        <taxon>Bacteria</taxon>
        <taxon>Bacillati</taxon>
        <taxon>Actinomycetota</taxon>
        <taxon>Actinomycetes</taxon>
        <taxon>Kitasatosporales</taxon>
        <taxon>Streptomycetaceae</taxon>
        <taxon>Streptomyces</taxon>
    </lineage>
</organism>
<keyword evidence="2" id="KW-0648">Protein biosynthesis</keyword>
<dbReference type="SUPFAM" id="SSF56112">
    <property type="entry name" value="Protein kinase-like (PK-like)"/>
    <property type="match status" value="1"/>
</dbReference>
<dbReference type="RefSeq" id="WP_114245307.1">
    <property type="nucleotide sequence ID" value="NZ_CP027306.1"/>
</dbReference>
<evidence type="ECO:0000259" key="1">
    <source>
        <dbReference type="Pfam" id="PF01636"/>
    </source>
</evidence>
<evidence type="ECO:0000313" key="2">
    <source>
        <dbReference type="EMBL" id="AXE78741.1"/>
    </source>
</evidence>
<dbReference type="GeneID" id="95520636"/>
<dbReference type="InterPro" id="IPR002575">
    <property type="entry name" value="Aminoglycoside_PTrfase"/>
</dbReference>
<gene>
    <name evidence="2" type="ORF">C5746_19495</name>
</gene>
<proteinExistence type="predicted"/>
<dbReference type="EMBL" id="CP027306">
    <property type="protein sequence ID" value="AXE78741.1"/>
    <property type="molecule type" value="Genomic_DNA"/>
</dbReference>
<dbReference type="Pfam" id="PF01636">
    <property type="entry name" value="APH"/>
    <property type="match status" value="1"/>
</dbReference>
<dbReference type="KEGG" id="sata:C5746_19495"/>
<reference evidence="2 3" key="1">
    <citation type="journal article" date="2018" name="Front. Microbiol.">
        <title>Genome Sequencing of Streptomyces atratus SCSIOZH16 and Activation Production of Nocardamine via Metabolic Engineering.</title>
        <authorList>
            <person name="Li Y."/>
            <person name="Zhang C."/>
            <person name="Liu C."/>
            <person name="Ju J."/>
            <person name="Ma J."/>
        </authorList>
    </citation>
    <scope>NUCLEOTIDE SEQUENCE [LARGE SCALE GENOMIC DNA]</scope>
    <source>
        <strain evidence="2 3">SCSIO_ZH16</strain>
    </source>
</reference>
<dbReference type="AlphaFoldDB" id="A0A2Z5JEG5"/>
<keyword evidence="2" id="KW-0396">Initiation factor</keyword>
<feature type="domain" description="Aminoglycoside phosphotransferase" evidence="1">
    <location>
        <begin position="6"/>
        <end position="219"/>
    </location>
</feature>
<dbReference type="GO" id="GO:0003743">
    <property type="term" value="F:translation initiation factor activity"/>
    <property type="evidence" value="ECO:0007669"/>
    <property type="project" value="UniProtKB-KW"/>
</dbReference>
<dbReference type="Proteomes" id="UP000252698">
    <property type="component" value="Chromosome"/>
</dbReference>
<dbReference type="InterPro" id="IPR011009">
    <property type="entry name" value="Kinase-like_dom_sf"/>
</dbReference>
<name>A0A2Z5JEG5_STRAR</name>
<protein>
    <submittedName>
        <fullName evidence="2">Translation initiation factor IF-2</fullName>
    </submittedName>
</protein>
<evidence type="ECO:0000313" key="3">
    <source>
        <dbReference type="Proteomes" id="UP000252698"/>
    </source>
</evidence>
<sequence>MNSVQWSTHTVEIRGDVVTKRYLKGDVRALLDREWRALTLLAAHAPGLAPAPIAVDREAALPTVVMSRVPGVPLWGTPVDAGRMVAMAETLDALYGAVPYDRLAGVPVRPDHQAGLIARLRIRHGQGPRPAAGTAVRAALREGMAWLDRSGHAFAPDVPGTPVFGPGDGNLANYIWDADDSRIRVVDFEDSGRSDRAFELAEITEHVSGWIDGGLDATAFLACFDLTPEEHTRLRECRRLLALTWLFILSFEDPAHRRNPPGTAERQAGRLRELLG</sequence>
<accession>A0A2Z5JEG5</accession>